<evidence type="ECO:0000256" key="4">
    <source>
        <dbReference type="ARBA" id="ARBA00022741"/>
    </source>
</evidence>
<evidence type="ECO:0000256" key="5">
    <source>
        <dbReference type="ARBA" id="ARBA00022840"/>
    </source>
</evidence>
<dbReference type="SUPFAM" id="SSF48295">
    <property type="entry name" value="TrpR-like"/>
    <property type="match status" value="1"/>
</dbReference>
<evidence type="ECO:0000256" key="10">
    <source>
        <dbReference type="RuleBase" id="RU000577"/>
    </source>
</evidence>
<dbReference type="PANTHER" id="PTHR30050">
    <property type="entry name" value="CHROMOSOMAL REPLICATION INITIATOR PROTEIN DNAA"/>
    <property type="match status" value="1"/>
</dbReference>
<dbReference type="GO" id="GO:0006275">
    <property type="term" value="P:regulation of DNA replication"/>
    <property type="evidence" value="ECO:0007669"/>
    <property type="project" value="UniProtKB-UniRule"/>
</dbReference>
<dbReference type="Gene3D" id="1.10.8.60">
    <property type="match status" value="1"/>
</dbReference>
<sequence length="442" mass="50239">MTNSTLWKKIKEWLISTDLIEPNVYEDYIKNASLESLSEDHLAIVASSDLSKWYLQNILKNIEDQASLLLERDIQISSFTTDEYKKEKKYQDVLKKKKNVVKNEFSFDTFVSGSSNINAYNASKVIVQSPGIKWNPLFIHGDSGLGKTHLLKAIINEIDLNYSDLKIRYYTSSDFRKEIIDSLKDGFSEIENTKSDILKLDILLIDDIQFLANSGKTNEIFFNLFNSLVENNKQIVITSDKAPELLNGFDIRLVSRFNQGLNVKINALDLETAINIVDFKAKQLNLTLSNDAKKYIASYFGTDVRKIVGIINKIEFALIQDKSNIDKIIELDDINGFLEEYSYAPGGEVNIQKIKNVVSQNYGVTVKSLDAKLRTGNVVKARHVAMYLSMKILKKNYSEIGVVFGGRDHTTVMHGVKKIEEEISKDKIFKKTLDKIKKEIGS</sequence>
<feature type="domain" description="AAA+ ATPase" evidence="12">
    <location>
        <begin position="133"/>
        <end position="258"/>
    </location>
</feature>
<dbReference type="InterPro" id="IPR010921">
    <property type="entry name" value="Trp_repressor/repl_initiator"/>
</dbReference>
<dbReference type="eggNOG" id="COG0593">
    <property type="taxonomic scope" value="Bacteria"/>
</dbReference>
<gene>
    <name evidence="8 14" type="primary">dnaA</name>
    <name evidence="14" type="ORF">SCULI_v1c00010</name>
</gene>
<dbReference type="InterPro" id="IPR020591">
    <property type="entry name" value="Chromosome_initiator_DnaA-like"/>
</dbReference>
<organism evidence="14 15">
    <name type="scientific">Spiroplasma culicicola AES-1</name>
    <dbReference type="NCBI Taxonomy" id="1276246"/>
    <lineage>
        <taxon>Bacteria</taxon>
        <taxon>Bacillati</taxon>
        <taxon>Mycoplasmatota</taxon>
        <taxon>Mollicutes</taxon>
        <taxon>Entomoplasmatales</taxon>
        <taxon>Spiroplasmataceae</taxon>
        <taxon>Spiroplasma</taxon>
    </lineage>
</organism>
<dbReference type="RefSeq" id="WP_025362591.1">
    <property type="nucleotide sequence ID" value="NZ_CP006681.1"/>
</dbReference>
<dbReference type="Gene3D" id="3.40.50.300">
    <property type="entry name" value="P-loop containing nucleotide triphosphate hydrolases"/>
    <property type="match status" value="1"/>
</dbReference>
<feature type="domain" description="Chromosomal replication initiator DnaA C-terminal" evidence="13">
    <location>
        <begin position="350"/>
        <end position="419"/>
    </location>
</feature>
<evidence type="ECO:0000313" key="15">
    <source>
        <dbReference type="Proteomes" id="UP000019267"/>
    </source>
</evidence>
<evidence type="ECO:0000256" key="2">
    <source>
        <dbReference type="ARBA" id="ARBA00022490"/>
    </source>
</evidence>
<evidence type="ECO:0000256" key="8">
    <source>
        <dbReference type="HAMAP-Rule" id="MF_00377"/>
    </source>
</evidence>
<evidence type="ECO:0000256" key="3">
    <source>
        <dbReference type="ARBA" id="ARBA00022705"/>
    </source>
</evidence>
<comment type="domain">
    <text evidence="8">Domain I is involved in oligomerization and binding regulators, domain II is flexibile and of varying length in different bacteria, domain III forms the AAA+ region, while domain IV binds dsDNA.</text>
</comment>
<keyword evidence="3 8" id="KW-0235">DNA replication</keyword>
<dbReference type="InterPro" id="IPR001957">
    <property type="entry name" value="Chromosome_initiator_DnaA"/>
</dbReference>
<keyword evidence="6 8" id="KW-0446">Lipid-binding</keyword>
<feature type="binding site" evidence="8">
    <location>
        <position position="146"/>
    </location>
    <ligand>
        <name>ATP</name>
        <dbReference type="ChEBI" id="CHEBI:30616"/>
    </ligand>
</feature>
<evidence type="ECO:0000259" key="12">
    <source>
        <dbReference type="SMART" id="SM00382"/>
    </source>
</evidence>
<name>W6A5S7_9MOLU</name>
<dbReference type="Pfam" id="PF08299">
    <property type="entry name" value="Bac_DnaA_C"/>
    <property type="match status" value="1"/>
</dbReference>
<dbReference type="GO" id="GO:0005737">
    <property type="term" value="C:cytoplasm"/>
    <property type="evidence" value="ECO:0007669"/>
    <property type="project" value="UniProtKB-SubCell"/>
</dbReference>
<protein>
    <recommendedName>
        <fullName evidence="8 9">Chromosomal replication initiator protein DnaA</fullName>
    </recommendedName>
</protein>
<dbReference type="PANTHER" id="PTHR30050:SF2">
    <property type="entry name" value="CHROMOSOMAL REPLICATION INITIATOR PROTEIN DNAA"/>
    <property type="match status" value="1"/>
</dbReference>
<comment type="subunit">
    <text evidence="8">Oligomerizes as a right-handed, spiral filament on DNA at oriC.</text>
</comment>
<dbReference type="Gene3D" id="1.10.1750.10">
    <property type="match status" value="1"/>
</dbReference>
<dbReference type="HAMAP" id="MF_00377">
    <property type="entry name" value="DnaA_bact"/>
    <property type="match status" value="1"/>
</dbReference>
<comment type="function">
    <text evidence="8 10">Plays an essential role in the initiation and regulation of chromosomal replication. ATP-DnaA binds to the origin of replication (oriC) to initiate formation of the DNA replication initiation complex once per cell cycle. Binds the DnaA box (a 9 base pair repeat at the origin) and separates the double-stranded (ds)DNA. Forms a right-handed helical filament on oriC DNA; dsDNA binds to the exterior of the filament while single-stranded (ss)DNA is stabiized in the filament's interior. The ATP-DnaA-oriC complex binds and stabilizes one strand of the AT-rich DNA unwinding element (DUE), permitting loading of DNA polymerase. After initiation quickly degrades to an ADP-DnaA complex that is not apt for DNA replication. Binds acidic phospholipids.</text>
</comment>
<dbReference type="PATRIC" id="fig|1276246.3.peg.1"/>
<feature type="binding site" evidence="8">
    <location>
        <position position="147"/>
    </location>
    <ligand>
        <name>ATP</name>
        <dbReference type="ChEBI" id="CHEBI:30616"/>
    </ligand>
</feature>
<dbReference type="InterPro" id="IPR013159">
    <property type="entry name" value="DnaA_C"/>
</dbReference>
<dbReference type="InterPro" id="IPR003593">
    <property type="entry name" value="AAA+_ATPase"/>
</dbReference>
<dbReference type="GO" id="GO:0008289">
    <property type="term" value="F:lipid binding"/>
    <property type="evidence" value="ECO:0007669"/>
    <property type="project" value="UniProtKB-KW"/>
</dbReference>
<comment type="subcellular location">
    <subcellularLocation>
        <location evidence="8">Cytoplasm</location>
    </subcellularLocation>
</comment>
<accession>W6A5S7</accession>
<reference evidence="14 15" key="1">
    <citation type="journal article" date="2014" name="Genome Biol. Evol.">
        <title>Molecular evolution of the substrate utilization strategies and putative virulence factors in mosquito-associated Spiroplasma species.</title>
        <authorList>
            <person name="Chang T.H."/>
            <person name="Lo W.S."/>
            <person name="Ku C."/>
            <person name="Chen L.L."/>
            <person name="Kuo C.H."/>
        </authorList>
    </citation>
    <scope>NUCLEOTIDE SEQUENCE [LARGE SCALE GENOMIC DNA]</scope>
    <source>
        <strain evidence="14">AES-1</strain>
    </source>
</reference>
<dbReference type="HOGENOM" id="CLU_026910_3_2_14"/>
<keyword evidence="5 8" id="KW-0067">ATP-binding</keyword>
<dbReference type="EMBL" id="CP006681">
    <property type="protein sequence ID" value="AHI52342.1"/>
    <property type="molecule type" value="Genomic_DNA"/>
</dbReference>
<dbReference type="GO" id="GO:0005524">
    <property type="term" value="F:ATP binding"/>
    <property type="evidence" value="ECO:0007669"/>
    <property type="project" value="UniProtKB-UniRule"/>
</dbReference>
<comment type="similarity">
    <text evidence="1 8 11">Belongs to the DnaA family.</text>
</comment>
<dbReference type="SMART" id="SM00760">
    <property type="entry name" value="Bac_DnaA_C"/>
    <property type="match status" value="1"/>
</dbReference>
<dbReference type="STRING" id="1276246.SCULI_v1c00010"/>
<dbReference type="AlphaFoldDB" id="W6A5S7"/>
<dbReference type="InterPro" id="IPR018312">
    <property type="entry name" value="Chromosome_initiator_DnaA_CS"/>
</dbReference>
<comment type="caution">
    <text evidence="8">Lacks conserved residue(s) required for the propagation of feature annotation.</text>
</comment>
<dbReference type="SMART" id="SM00382">
    <property type="entry name" value="AAA"/>
    <property type="match status" value="1"/>
</dbReference>
<dbReference type="KEGG" id="scq:SCULI_v1c00010"/>
<feature type="region of interest" description="Domain I, interacts with DnaA modulators" evidence="8">
    <location>
        <begin position="1"/>
        <end position="97"/>
    </location>
</feature>
<dbReference type="CDD" id="cd06571">
    <property type="entry name" value="Bac_DnaA_C"/>
    <property type="match status" value="1"/>
</dbReference>
<evidence type="ECO:0000256" key="6">
    <source>
        <dbReference type="ARBA" id="ARBA00023121"/>
    </source>
</evidence>
<keyword evidence="4 8" id="KW-0547">Nucleotide-binding</keyword>
<feature type="region of interest" description="Domain IV, binds dsDNA" evidence="8">
    <location>
        <begin position="319"/>
        <end position="442"/>
    </location>
</feature>
<dbReference type="NCBIfam" id="TIGR00362">
    <property type="entry name" value="DnaA"/>
    <property type="match status" value="1"/>
</dbReference>
<dbReference type="InterPro" id="IPR027417">
    <property type="entry name" value="P-loop_NTPase"/>
</dbReference>
<evidence type="ECO:0000256" key="7">
    <source>
        <dbReference type="ARBA" id="ARBA00023125"/>
    </source>
</evidence>
<dbReference type="GO" id="GO:0005886">
    <property type="term" value="C:plasma membrane"/>
    <property type="evidence" value="ECO:0007669"/>
    <property type="project" value="TreeGrafter"/>
</dbReference>
<keyword evidence="2 8" id="KW-0963">Cytoplasm</keyword>
<dbReference type="Proteomes" id="UP000019267">
    <property type="component" value="Chromosome"/>
</dbReference>
<evidence type="ECO:0000256" key="11">
    <source>
        <dbReference type="RuleBase" id="RU004227"/>
    </source>
</evidence>
<evidence type="ECO:0000313" key="14">
    <source>
        <dbReference type="EMBL" id="AHI52342.1"/>
    </source>
</evidence>
<feature type="binding site" evidence="8">
    <location>
        <position position="148"/>
    </location>
    <ligand>
        <name>ATP</name>
        <dbReference type="ChEBI" id="CHEBI:30616"/>
    </ligand>
</feature>
<dbReference type="PROSITE" id="PS01008">
    <property type="entry name" value="DNAA"/>
    <property type="match status" value="1"/>
</dbReference>
<evidence type="ECO:0000259" key="13">
    <source>
        <dbReference type="SMART" id="SM00760"/>
    </source>
</evidence>
<keyword evidence="7 8" id="KW-0238">DNA-binding</keyword>
<evidence type="ECO:0000256" key="9">
    <source>
        <dbReference type="NCBIfam" id="TIGR00362"/>
    </source>
</evidence>
<dbReference type="Pfam" id="PF00308">
    <property type="entry name" value="Bac_DnaA"/>
    <property type="match status" value="1"/>
</dbReference>
<dbReference type="InterPro" id="IPR013317">
    <property type="entry name" value="DnaA_dom"/>
</dbReference>
<evidence type="ECO:0000256" key="1">
    <source>
        <dbReference type="ARBA" id="ARBA00006583"/>
    </source>
</evidence>
<keyword evidence="15" id="KW-1185">Reference proteome</keyword>
<dbReference type="PRINTS" id="PR00051">
    <property type="entry name" value="DNAA"/>
</dbReference>
<proteinExistence type="inferred from homology"/>
<feature type="binding site" evidence="8">
    <location>
        <position position="144"/>
    </location>
    <ligand>
        <name>ATP</name>
        <dbReference type="ChEBI" id="CHEBI:30616"/>
    </ligand>
</feature>
<dbReference type="GO" id="GO:0006270">
    <property type="term" value="P:DNA replication initiation"/>
    <property type="evidence" value="ECO:0007669"/>
    <property type="project" value="UniProtKB-UniRule"/>
</dbReference>
<dbReference type="SUPFAM" id="SSF52540">
    <property type="entry name" value="P-loop containing nucleoside triphosphate hydrolases"/>
    <property type="match status" value="1"/>
</dbReference>
<dbReference type="GO" id="GO:0003688">
    <property type="term" value="F:DNA replication origin binding"/>
    <property type="evidence" value="ECO:0007669"/>
    <property type="project" value="UniProtKB-UniRule"/>
</dbReference>
<dbReference type="CDD" id="cd00009">
    <property type="entry name" value="AAA"/>
    <property type="match status" value="1"/>
</dbReference>